<keyword evidence="3 4" id="KW-0620">Polyamine biosynthesis</keyword>
<feature type="active site" description="Proton acceptor" evidence="4 5">
    <location>
        <position position="376"/>
    </location>
</feature>
<proteinExistence type="inferred from homology"/>
<dbReference type="PANTHER" id="PTHR43317">
    <property type="entry name" value="THERMOSPERMINE SYNTHASE ACAULIS5"/>
    <property type="match status" value="1"/>
</dbReference>
<feature type="binding site" evidence="4">
    <location>
        <position position="250"/>
    </location>
    <ligand>
        <name>S-methyl-5'-thioadenosine</name>
        <dbReference type="ChEBI" id="CHEBI:17509"/>
    </ligand>
</feature>
<evidence type="ECO:0000256" key="2">
    <source>
        <dbReference type="ARBA" id="ARBA00022679"/>
    </source>
</evidence>
<dbReference type="NCBIfam" id="NF002956">
    <property type="entry name" value="PRK03612.1"/>
    <property type="match status" value="1"/>
</dbReference>
<evidence type="ECO:0000259" key="6">
    <source>
        <dbReference type="PROSITE" id="PS51006"/>
    </source>
</evidence>
<comment type="pathway">
    <text evidence="4">Amine and polyamine biosynthesis; spermidine biosynthesis; spermidine from putrescine: step 1/1.</text>
</comment>
<dbReference type="CDD" id="cd02440">
    <property type="entry name" value="AdoMet_MTases"/>
    <property type="match status" value="1"/>
</dbReference>
<dbReference type="GO" id="GO:0010487">
    <property type="term" value="F:thermospermine synthase activity"/>
    <property type="evidence" value="ECO:0007669"/>
    <property type="project" value="UniProtKB-ARBA"/>
</dbReference>
<keyword evidence="4" id="KW-0472">Membrane</keyword>
<feature type="transmembrane region" description="Helical" evidence="4">
    <location>
        <begin position="179"/>
        <end position="198"/>
    </location>
</feature>
<dbReference type="KEGG" id="hhg:XM38_049180"/>
<dbReference type="HAMAP" id="MF_00198">
    <property type="entry name" value="Spermidine_synth"/>
    <property type="match status" value="1"/>
</dbReference>
<feature type="binding site" evidence="4">
    <location>
        <begin position="358"/>
        <end position="359"/>
    </location>
    <ligand>
        <name>S-methyl-5'-thioadenosine</name>
        <dbReference type="ChEBI" id="CHEBI:17509"/>
    </ligand>
</feature>
<comment type="catalytic activity">
    <reaction evidence="4">
        <text>S-adenosyl 3-(methylsulfanyl)propylamine + putrescine = S-methyl-5'-thioadenosine + spermidine + H(+)</text>
        <dbReference type="Rhea" id="RHEA:12721"/>
        <dbReference type="ChEBI" id="CHEBI:15378"/>
        <dbReference type="ChEBI" id="CHEBI:17509"/>
        <dbReference type="ChEBI" id="CHEBI:57443"/>
        <dbReference type="ChEBI" id="CHEBI:57834"/>
        <dbReference type="ChEBI" id="CHEBI:326268"/>
        <dbReference type="EC" id="2.5.1.16"/>
    </reaction>
</comment>
<dbReference type="RefSeq" id="WP_088431240.1">
    <property type="nucleotide sequence ID" value="NZ_CP021983.2"/>
</dbReference>
<sequence>MSRSVAQLNQRQVRWLLAAAAVSSACGLAAELLLGTLASYLVGNQALAYGVAVGGFLAAMGLGSYLSRFVATQDTGEPMQRHLLRRFLQVEMLIAPLTALLPLGLFSLFALDGPLWLGLALATVILGLLAGMEVPLLTRLIELDQGVREALAGVLALDYAGALAGSLLFPILLLPLIGMFPSAAVIGALPAWMVFGLGRVFPGQRRWRRWGLVLGIALLLLAPLTVPLSNRLENTLYGAPVVVRQQSAYQRIVLTRYGQDVRLFLNGDLQLSTLDEYRYHEALVHPAMAASPHPHRVLLLGAGDGMALREILKWPQVEQVLVVELDPAMVQLARHYPALVRANHHAFADERVQIRYGDAFQIVPELEAAFDVVIADFPDPDQAAIAKLYSLGFYGQIRQHLANDGIFVTQASSPFFASKAFACIATTLAATDFSVHPYQTQVPSFGPWGFVLASQQPIQPASLPLPVPTRFLTPDLLPTLFILPADISLDGVQVNRLTHPIIVRYQADPRWAFYD</sequence>
<evidence type="ECO:0000256" key="1">
    <source>
        <dbReference type="ARBA" id="ARBA00007867"/>
    </source>
</evidence>
<dbReference type="InterPro" id="IPR001045">
    <property type="entry name" value="Spermi_synthase"/>
</dbReference>
<dbReference type="GO" id="GO:0004766">
    <property type="term" value="F:spermidine synthase activity"/>
    <property type="evidence" value="ECO:0007669"/>
    <property type="project" value="UniProtKB-UniRule"/>
</dbReference>
<organism evidence="7 8">
    <name type="scientific">Halomicronema hongdechloris C2206</name>
    <dbReference type="NCBI Taxonomy" id="1641165"/>
    <lineage>
        <taxon>Bacteria</taxon>
        <taxon>Bacillati</taxon>
        <taxon>Cyanobacteriota</taxon>
        <taxon>Cyanophyceae</taxon>
        <taxon>Nodosilineales</taxon>
        <taxon>Nodosilineaceae</taxon>
        <taxon>Halomicronema</taxon>
    </lineage>
</organism>
<feature type="transmembrane region" description="Helical" evidence="4">
    <location>
        <begin position="46"/>
        <end position="66"/>
    </location>
</feature>
<dbReference type="GO" id="GO:0005886">
    <property type="term" value="C:plasma membrane"/>
    <property type="evidence" value="ECO:0007669"/>
    <property type="project" value="UniProtKB-SubCell"/>
</dbReference>
<evidence type="ECO:0000256" key="5">
    <source>
        <dbReference type="PROSITE-ProRule" id="PRU00354"/>
    </source>
</evidence>
<dbReference type="GO" id="GO:0008295">
    <property type="term" value="P:spermidine biosynthetic process"/>
    <property type="evidence" value="ECO:0007669"/>
    <property type="project" value="UniProtKB-UniRule"/>
</dbReference>
<reference evidence="7 8" key="1">
    <citation type="journal article" date="2016" name="Biochim. Biophys. Acta">
        <title>Characterization of red-shifted phycobilisomes isolated from the chlorophyll f-containing cyanobacterium Halomicronema hongdechloris.</title>
        <authorList>
            <person name="Li Y."/>
            <person name="Lin Y."/>
            <person name="Garvey C.J."/>
            <person name="Birch D."/>
            <person name="Corkery R.W."/>
            <person name="Loughlin P.C."/>
            <person name="Scheer H."/>
            <person name="Willows R.D."/>
            <person name="Chen M."/>
        </authorList>
    </citation>
    <scope>NUCLEOTIDE SEQUENCE [LARGE SCALE GENOMIC DNA]</scope>
    <source>
        <strain evidence="7 8">C2206</strain>
    </source>
</reference>
<comment type="function">
    <text evidence="4">Catalyzes the irreversible transfer of a propylamine group from the amino donor S-adenosylmethioninamine (decarboxy-AdoMet) to putrescine (1,4-diaminobutane) to yield spermidine.</text>
</comment>
<dbReference type="PROSITE" id="PS51006">
    <property type="entry name" value="PABS_2"/>
    <property type="match status" value="1"/>
</dbReference>
<feature type="binding site" evidence="4">
    <location>
        <position position="304"/>
    </location>
    <ligand>
        <name>spermidine</name>
        <dbReference type="ChEBI" id="CHEBI:57834"/>
    </ligand>
</feature>
<comment type="caution">
    <text evidence="4">Lacks conserved residue(s) required for the propagation of feature annotation.</text>
</comment>
<keyword evidence="4" id="KW-0745">Spermidine biosynthesis</keyword>
<evidence type="ECO:0000256" key="4">
    <source>
        <dbReference type="HAMAP-Rule" id="MF_00198"/>
    </source>
</evidence>
<dbReference type="NCBIfam" id="NF037959">
    <property type="entry name" value="MFS_SpdSyn"/>
    <property type="match status" value="1"/>
</dbReference>
<keyword evidence="4" id="KW-1133">Transmembrane helix</keyword>
<feature type="transmembrane region" description="Helical" evidence="4">
    <location>
        <begin position="150"/>
        <end position="173"/>
    </location>
</feature>
<feature type="transmembrane region" description="Helical" evidence="4">
    <location>
        <begin position="210"/>
        <end position="228"/>
    </location>
</feature>
<dbReference type="InterPro" id="IPR029063">
    <property type="entry name" value="SAM-dependent_MTases_sf"/>
</dbReference>
<dbReference type="PROSITE" id="PS51257">
    <property type="entry name" value="PROKAR_LIPOPROTEIN"/>
    <property type="match status" value="1"/>
</dbReference>
<dbReference type="Gene3D" id="3.40.50.150">
    <property type="entry name" value="Vaccinia Virus protein VP39"/>
    <property type="match status" value="1"/>
</dbReference>
<dbReference type="SUPFAM" id="SSF53335">
    <property type="entry name" value="S-adenosyl-L-methionine-dependent methyltransferases"/>
    <property type="match status" value="1"/>
</dbReference>
<dbReference type="STRING" id="1641165.XM38_19140"/>
<accession>A0A1Z3HUG0</accession>
<dbReference type="InterPro" id="IPR030374">
    <property type="entry name" value="PABS"/>
</dbReference>
<feature type="domain" description="PABS" evidence="6">
    <location>
        <begin position="217"/>
        <end position="455"/>
    </location>
</feature>
<feature type="binding site" evidence="4">
    <location>
        <position position="280"/>
    </location>
    <ligand>
        <name>spermidine</name>
        <dbReference type="ChEBI" id="CHEBI:57834"/>
    </ligand>
</feature>
<feature type="transmembrane region" description="Helical" evidence="4">
    <location>
        <begin position="12"/>
        <end position="34"/>
    </location>
</feature>
<feature type="transmembrane region" description="Helical" evidence="4">
    <location>
        <begin position="115"/>
        <end position="138"/>
    </location>
</feature>
<dbReference type="Pfam" id="PF01564">
    <property type="entry name" value="Spermine_synth"/>
    <property type="match status" value="1"/>
</dbReference>
<dbReference type="OrthoDB" id="9793120at2"/>
<dbReference type="PANTHER" id="PTHR43317:SF1">
    <property type="entry name" value="THERMOSPERMINE SYNTHASE ACAULIS5"/>
    <property type="match status" value="1"/>
</dbReference>
<name>A0A1Z3HUG0_9CYAN</name>
<evidence type="ECO:0000313" key="7">
    <source>
        <dbReference type="EMBL" id="ASC73944.1"/>
    </source>
</evidence>
<gene>
    <name evidence="7" type="primary">speE_2</name>
    <name evidence="4" type="synonym">speE</name>
    <name evidence="7" type="ORF">XM38_049180</name>
</gene>
<comment type="similarity">
    <text evidence="1 4">Belongs to the spermidine/spermine synthase family.</text>
</comment>
<comment type="subcellular location">
    <subcellularLocation>
        <location evidence="4">Cell membrane</location>
        <topology evidence="4">Multi-pass membrane protein</topology>
    </subcellularLocation>
</comment>
<keyword evidence="4" id="KW-0812">Transmembrane</keyword>
<dbReference type="AlphaFoldDB" id="A0A1Z3HUG0"/>
<evidence type="ECO:0000256" key="3">
    <source>
        <dbReference type="ARBA" id="ARBA00023115"/>
    </source>
</evidence>
<protein>
    <recommendedName>
        <fullName evidence="4">Polyamine aminopropyltransferase</fullName>
    </recommendedName>
    <alternativeName>
        <fullName evidence="4">Putrescine aminopropyltransferase</fullName>
        <shortName evidence="4">PAPT</shortName>
    </alternativeName>
    <alternativeName>
        <fullName evidence="4">Spermidine synthase</fullName>
        <shortName evidence="4">SPDS</shortName>
        <shortName evidence="4">SPDSY</shortName>
        <ecNumber evidence="4">2.5.1.16</ecNumber>
    </alternativeName>
</protein>
<dbReference type="EC" id="2.5.1.16" evidence="4"/>
<feature type="binding site" evidence="4">
    <location>
        <position position="324"/>
    </location>
    <ligand>
        <name>S-methyl-5'-thioadenosine</name>
        <dbReference type="ChEBI" id="CHEBI:17509"/>
    </ligand>
</feature>
<dbReference type="Proteomes" id="UP000191901">
    <property type="component" value="Chromosome"/>
</dbReference>
<evidence type="ECO:0000313" key="8">
    <source>
        <dbReference type="Proteomes" id="UP000191901"/>
    </source>
</evidence>
<keyword evidence="2 4" id="KW-0808">Transferase</keyword>
<dbReference type="EMBL" id="CP021983">
    <property type="protein sequence ID" value="ASC73944.1"/>
    <property type="molecule type" value="Genomic_DNA"/>
</dbReference>
<keyword evidence="8" id="KW-1185">Reference proteome</keyword>
<feature type="transmembrane region" description="Helical" evidence="4">
    <location>
        <begin position="87"/>
        <end position="109"/>
    </location>
</feature>
<keyword evidence="4" id="KW-1003">Cell membrane</keyword>
<comment type="subunit">
    <text evidence="4">Homodimer or homotetramer.</text>
</comment>
<dbReference type="UniPathway" id="UPA00248">
    <property type="reaction ID" value="UER00314"/>
</dbReference>